<evidence type="ECO:0000256" key="1">
    <source>
        <dbReference type="ARBA" id="ARBA00038414"/>
    </source>
</evidence>
<proteinExistence type="inferred from homology"/>
<name>A0A2A2EWB6_9GAMM</name>
<sequence>MIWPGNPLGDVLEEALMRLLLLNGNANLAMTEQMAAKARGLLGADVDVVAETAVDSVAYIASRRDCALSAAAVVGLAEDHLGNDAEGFDAILLACFGEPGISAVREISSVPVVGMLEASVLSALQLGGRFSVITPGQRWPRMIEDQLNDLGVARHCLGIDAIAIDDLDLPAQRDLARQRLAATLEAQRSRLAPDVVIVGGAAFAGLAAQLTQAQGCRVIDCLDAALVQVQAMMLLATAHGKG</sequence>
<dbReference type="Pfam" id="PF01177">
    <property type="entry name" value="Asp_Glu_race"/>
    <property type="match status" value="1"/>
</dbReference>
<comment type="similarity">
    <text evidence="1">Belongs to the HyuE racemase family.</text>
</comment>
<dbReference type="AlphaFoldDB" id="A0A2A2EWB6"/>
<protein>
    <submittedName>
        <fullName evidence="2">Hydrogenase expression protein HupH</fullName>
    </submittedName>
</protein>
<keyword evidence="3" id="KW-1185">Reference proteome</keyword>
<accession>A0A2A2EWB6</accession>
<evidence type="ECO:0000313" key="2">
    <source>
        <dbReference type="EMBL" id="PAU77426.1"/>
    </source>
</evidence>
<dbReference type="InterPro" id="IPR053714">
    <property type="entry name" value="Iso_Racemase_Enz_sf"/>
</dbReference>
<gene>
    <name evidence="2" type="ORF">CK498_09350</name>
</gene>
<organism evidence="2 3">
    <name type="scientific">Halomonas salipaludis</name>
    <dbReference type="NCBI Taxonomy" id="2032625"/>
    <lineage>
        <taxon>Bacteria</taxon>
        <taxon>Pseudomonadati</taxon>
        <taxon>Pseudomonadota</taxon>
        <taxon>Gammaproteobacteria</taxon>
        <taxon>Oceanospirillales</taxon>
        <taxon>Halomonadaceae</taxon>
        <taxon>Halomonas</taxon>
    </lineage>
</organism>
<dbReference type="PANTHER" id="PTHR28047:SF5">
    <property type="entry name" value="PROTEIN DCG1"/>
    <property type="match status" value="1"/>
</dbReference>
<dbReference type="EMBL" id="NSKB01000003">
    <property type="protein sequence ID" value="PAU77426.1"/>
    <property type="molecule type" value="Genomic_DNA"/>
</dbReference>
<evidence type="ECO:0000313" key="3">
    <source>
        <dbReference type="Proteomes" id="UP000217771"/>
    </source>
</evidence>
<dbReference type="Gene3D" id="3.40.50.12500">
    <property type="match status" value="1"/>
</dbReference>
<dbReference type="GO" id="GO:0047661">
    <property type="term" value="F:amino-acid racemase activity"/>
    <property type="evidence" value="ECO:0007669"/>
    <property type="project" value="InterPro"/>
</dbReference>
<comment type="caution">
    <text evidence="2">The sequence shown here is derived from an EMBL/GenBank/DDBJ whole genome shotgun (WGS) entry which is preliminary data.</text>
</comment>
<reference evidence="2 3" key="1">
    <citation type="submission" date="2017-08" db="EMBL/GenBank/DDBJ databases">
        <title>Halomonas alkalisoli sp. nov., isolated from saline alkaline soil.</title>
        <authorList>
            <person name="Wang D."/>
            <person name="Zhang G."/>
        </authorList>
    </citation>
    <scope>NUCLEOTIDE SEQUENCE [LARGE SCALE GENOMIC DNA]</scope>
    <source>
        <strain evidence="2 3">WRN001</strain>
    </source>
</reference>
<dbReference type="PANTHER" id="PTHR28047">
    <property type="entry name" value="PROTEIN DCG1"/>
    <property type="match status" value="1"/>
</dbReference>
<dbReference type="Proteomes" id="UP000217771">
    <property type="component" value="Unassembled WGS sequence"/>
</dbReference>
<dbReference type="InterPro" id="IPR052186">
    <property type="entry name" value="Hydantoin_racemase-like"/>
</dbReference>
<dbReference type="InterPro" id="IPR015942">
    <property type="entry name" value="Asp/Glu/hydantoin_racemase"/>
</dbReference>